<accession>A0A1S7LCZ3</accession>
<keyword evidence="5 6" id="KW-0408">Iron</keyword>
<organism evidence="9">
    <name type="scientific">Magnetococcus massalia (strain MO-1)</name>
    <dbReference type="NCBI Taxonomy" id="451514"/>
    <lineage>
        <taxon>Bacteria</taxon>
        <taxon>Pseudomonadati</taxon>
        <taxon>Pseudomonadota</taxon>
        <taxon>Magnetococcia</taxon>
        <taxon>Magnetococcales</taxon>
        <taxon>Magnetococcaceae</taxon>
        <taxon>Magnetococcus</taxon>
    </lineage>
</organism>
<dbReference type="PROSITE" id="PS51007">
    <property type="entry name" value="CYTC"/>
    <property type="match status" value="1"/>
</dbReference>
<dbReference type="Gene3D" id="1.10.760.10">
    <property type="entry name" value="Cytochrome c-like domain"/>
    <property type="match status" value="1"/>
</dbReference>
<evidence type="ECO:0000313" key="9">
    <source>
        <dbReference type="EMBL" id="CRH04243.1"/>
    </source>
</evidence>
<dbReference type="GO" id="GO:0020037">
    <property type="term" value="F:heme binding"/>
    <property type="evidence" value="ECO:0007669"/>
    <property type="project" value="InterPro"/>
</dbReference>
<dbReference type="EMBL" id="LO017727">
    <property type="protein sequence ID" value="CRH04243.1"/>
    <property type="molecule type" value="Genomic_DNA"/>
</dbReference>
<name>A0A1S7LCZ3_MAGMO</name>
<dbReference type="GO" id="GO:0046872">
    <property type="term" value="F:metal ion binding"/>
    <property type="evidence" value="ECO:0007669"/>
    <property type="project" value="UniProtKB-KW"/>
</dbReference>
<evidence type="ECO:0000256" key="4">
    <source>
        <dbReference type="ARBA" id="ARBA00022982"/>
    </source>
</evidence>
<keyword evidence="7" id="KW-0812">Transmembrane</keyword>
<dbReference type="GO" id="GO:0009055">
    <property type="term" value="F:electron transfer activity"/>
    <property type="evidence" value="ECO:0007669"/>
    <property type="project" value="InterPro"/>
</dbReference>
<keyword evidence="7" id="KW-0472">Membrane</keyword>
<keyword evidence="1" id="KW-0813">Transport</keyword>
<feature type="transmembrane region" description="Helical" evidence="7">
    <location>
        <begin position="6"/>
        <end position="26"/>
    </location>
</feature>
<dbReference type="PANTHER" id="PTHR11961">
    <property type="entry name" value="CYTOCHROME C"/>
    <property type="match status" value="1"/>
</dbReference>
<evidence type="ECO:0000259" key="8">
    <source>
        <dbReference type="PROSITE" id="PS51007"/>
    </source>
</evidence>
<dbReference type="PRINTS" id="PR00604">
    <property type="entry name" value="CYTCHRMECIAB"/>
</dbReference>
<evidence type="ECO:0000256" key="2">
    <source>
        <dbReference type="ARBA" id="ARBA00022617"/>
    </source>
</evidence>
<gene>
    <name evidence="9" type="ORF">MAGMO_0027</name>
</gene>
<evidence type="ECO:0000256" key="6">
    <source>
        <dbReference type="PROSITE-ProRule" id="PRU00433"/>
    </source>
</evidence>
<dbReference type="InterPro" id="IPR002327">
    <property type="entry name" value="Cyt_c_1A/1B"/>
</dbReference>
<evidence type="ECO:0000256" key="7">
    <source>
        <dbReference type="SAM" id="Phobius"/>
    </source>
</evidence>
<dbReference type="InterPro" id="IPR009056">
    <property type="entry name" value="Cyt_c-like_dom"/>
</dbReference>
<dbReference type="InterPro" id="IPR036909">
    <property type="entry name" value="Cyt_c-like_dom_sf"/>
</dbReference>
<feature type="domain" description="Cytochrome c" evidence="8">
    <location>
        <begin position="28"/>
        <end position="142"/>
    </location>
</feature>
<evidence type="ECO:0000256" key="5">
    <source>
        <dbReference type="ARBA" id="ARBA00023004"/>
    </source>
</evidence>
<evidence type="ECO:0000256" key="1">
    <source>
        <dbReference type="ARBA" id="ARBA00022448"/>
    </source>
</evidence>
<protein>
    <submittedName>
        <fullName evidence="9">Cytochrome c2</fullName>
    </submittedName>
</protein>
<keyword evidence="4" id="KW-0249">Electron transport</keyword>
<keyword evidence="7" id="KW-1133">Transmembrane helix</keyword>
<keyword evidence="3 6" id="KW-0479">Metal-binding</keyword>
<proteinExistence type="predicted"/>
<dbReference type="AlphaFoldDB" id="A0A1S7LCZ3"/>
<reference evidence="9" key="1">
    <citation type="submission" date="2015-04" db="EMBL/GenBank/DDBJ databases">
        <authorList>
            <person name="Syromyatnikov M.Y."/>
            <person name="Popov V.N."/>
        </authorList>
    </citation>
    <scope>NUCLEOTIDE SEQUENCE</scope>
    <source>
        <strain evidence="9">MO-1</strain>
    </source>
</reference>
<keyword evidence="2 6" id="KW-0349">Heme</keyword>
<evidence type="ECO:0000256" key="3">
    <source>
        <dbReference type="ARBA" id="ARBA00022723"/>
    </source>
</evidence>
<sequence>MSKWVLVLLWIVLIFMAVAGFWWFVLRDDLETGRRLAMNHCGVCHDVSSRQTMSKAPPLWGVVGRKAGSHPRYKYSANFRQYVTANPFVWDADLLDAYLQNPQEIIPGTTMTSTQKGHPIFFQGLTHRGFRHDLVAYFAQLQ</sequence>
<dbReference type="SUPFAM" id="SSF46626">
    <property type="entry name" value="Cytochrome c"/>
    <property type="match status" value="1"/>
</dbReference>